<dbReference type="GeneID" id="27417379"/>
<evidence type="ECO:0000313" key="4">
    <source>
        <dbReference type="Proteomes" id="UP000019377"/>
    </source>
</evidence>
<dbReference type="GO" id="GO:0051082">
    <property type="term" value="F:unfolded protein binding"/>
    <property type="evidence" value="ECO:0007669"/>
    <property type="project" value="TreeGrafter"/>
</dbReference>
<proteinExistence type="predicted"/>
<feature type="region of interest" description="Disordered" evidence="1">
    <location>
        <begin position="321"/>
        <end position="350"/>
    </location>
</feature>
<dbReference type="InterPro" id="IPR036869">
    <property type="entry name" value="J_dom_sf"/>
</dbReference>
<dbReference type="PANTHER" id="PTHR43948">
    <property type="entry name" value="DNAJ HOMOLOG SUBFAMILY B"/>
    <property type="match status" value="1"/>
</dbReference>
<dbReference type="InterPro" id="IPR001623">
    <property type="entry name" value="DnaJ_domain"/>
</dbReference>
<dbReference type="STRING" id="1365824.V5ETZ9"/>
<keyword evidence="4" id="KW-1185">Reference proteome</keyword>
<gene>
    <name evidence="3" type="ORF">PSEUBRA_SCAF14g01586</name>
</gene>
<dbReference type="OMA" id="FELFNMM"/>
<dbReference type="PANTHER" id="PTHR43948:SF23">
    <property type="entry name" value="DNAJ DOMAIN PROTEIN (AFU_ORTHOLOGUE AFUA_1G15460)"/>
    <property type="match status" value="1"/>
</dbReference>
<dbReference type="PRINTS" id="PR00625">
    <property type="entry name" value="JDOMAIN"/>
</dbReference>
<dbReference type="PROSITE" id="PS00636">
    <property type="entry name" value="DNAJ_1"/>
    <property type="match status" value="1"/>
</dbReference>
<evidence type="ECO:0000256" key="1">
    <source>
        <dbReference type="SAM" id="MobiDB-lite"/>
    </source>
</evidence>
<dbReference type="GO" id="GO:0005634">
    <property type="term" value="C:nucleus"/>
    <property type="evidence" value="ECO:0007669"/>
    <property type="project" value="TreeGrafter"/>
</dbReference>
<dbReference type="GO" id="GO:0051087">
    <property type="term" value="F:protein-folding chaperone binding"/>
    <property type="evidence" value="ECO:0007669"/>
    <property type="project" value="TreeGrafter"/>
</dbReference>
<dbReference type="InterPro" id="IPR018253">
    <property type="entry name" value="DnaJ_domain_CS"/>
</dbReference>
<dbReference type="AlphaFoldDB" id="V5ETZ9"/>
<organism evidence="3 4">
    <name type="scientific">Kalmanozyma brasiliensis (strain GHG001)</name>
    <name type="common">Yeast</name>
    <name type="synonym">Pseudozyma brasiliensis</name>
    <dbReference type="NCBI Taxonomy" id="1365824"/>
    <lineage>
        <taxon>Eukaryota</taxon>
        <taxon>Fungi</taxon>
        <taxon>Dikarya</taxon>
        <taxon>Basidiomycota</taxon>
        <taxon>Ustilaginomycotina</taxon>
        <taxon>Ustilaginomycetes</taxon>
        <taxon>Ustilaginales</taxon>
        <taxon>Ustilaginaceae</taxon>
        <taxon>Kalmanozyma</taxon>
    </lineage>
</organism>
<feature type="region of interest" description="Disordered" evidence="1">
    <location>
        <begin position="228"/>
        <end position="250"/>
    </location>
</feature>
<dbReference type="eggNOG" id="KOG0714">
    <property type="taxonomic scope" value="Eukaryota"/>
</dbReference>
<name>V5ETZ9_KALBG</name>
<dbReference type="SMART" id="SM00271">
    <property type="entry name" value="DnaJ"/>
    <property type="match status" value="1"/>
</dbReference>
<feature type="domain" description="J" evidence="2">
    <location>
        <begin position="8"/>
        <end position="75"/>
    </location>
</feature>
<dbReference type="PROSITE" id="PS50076">
    <property type="entry name" value="DNAJ_2"/>
    <property type="match status" value="1"/>
</dbReference>
<evidence type="ECO:0000259" key="2">
    <source>
        <dbReference type="PROSITE" id="PS50076"/>
    </source>
</evidence>
<feature type="region of interest" description="Disordered" evidence="1">
    <location>
        <begin position="70"/>
        <end position="96"/>
    </location>
</feature>
<feature type="compositionally biased region" description="Low complexity" evidence="1">
    <location>
        <begin position="329"/>
        <end position="350"/>
    </location>
</feature>
<dbReference type="RefSeq" id="XP_016293804.1">
    <property type="nucleotide sequence ID" value="XM_016434772.1"/>
</dbReference>
<dbReference type="Gene3D" id="1.10.287.110">
    <property type="entry name" value="DnaJ domain"/>
    <property type="match status" value="1"/>
</dbReference>
<dbReference type="EMBL" id="KI545856">
    <property type="protein sequence ID" value="EST08815.1"/>
    <property type="molecule type" value="Genomic_DNA"/>
</dbReference>
<dbReference type="SUPFAM" id="SSF46565">
    <property type="entry name" value="Chaperone J-domain"/>
    <property type="match status" value="1"/>
</dbReference>
<dbReference type="GO" id="GO:0005737">
    <property type="term" value="C:cytoplasm"/>
    <property type="evidence" value="ECO:0007669"/>
    <property type="project" value="TreeGrafter"/>
</dbReference>
<dbReference type="OrthoDB" id="10250354at2759"/>
<evidence type="ECO:0000313" key="3">
    <source>
        <dbReference type="EMBL" id="EST08815.1"/>
    </source>
</evidence>
<sequence length="350" mass="37576">MNRFPDNDPYEVLGLPRGCTAYDIKTAYKKLALKNHPDRAPTAEKEAATARFKIVGEAYEFLSDDRKRREYDAFRPGPSGSFAPGPEYEDDASRKHFGTSPDGVPFSFMWESSADSARRAQAGRRAGRPFGADGHDPFELFNMMFNREFSSMKGGARSNMQDPFASMGGGQSMGGSLFGDNDPFFQNHRRMADTMGFGFGAPFAQDRGPPPPPMGMQANGPFGMGFGGHSSSSSSTTTTYGGFSGTSESTTTRIVNGRKEIVTRKVDQHGNETIHTATPEGSTVHVNGVQQAQHPLLGNAAPHAPTALPTVSRYANTAGTADNPIVIDSESAPPTPSTSRPPFGSNVFNT</sequence>
<dbReference type="HOGENOM" id="CLU_797393_0_0_1"/>
<dbReference type="GO" id="GO:0044183">
    <property type="term" value="F:protein folding chaperone"/>
    <property type="evidence" value="ECO:0007669"/>
    <property type="project" value="TreeGrafter"/>
</dbReference>
<dbReference type="CDD" id="cd06257">
    <property type="entry name" value="DnaJ"/>
    <property type="match status" value="1"/>
</dbReference>
<reference evidence="4" key="1">
    <citation type="journal article" date="2013" name="Genome Announc.">
        <title>Draft genome sequence of Pseudozyma brasiliensis sp. nov. strain GHG001, a high producer of endo-1,4-xylanase isolated from an insect pest of sugarcane.</title>
        <authorList>
            <person name="Oliveira J.V.D.C."/>
            <person name="dos Santos R.A.C."/>
            <person name="Borges T.A."/>
            <person name="Riano-Pachon D.M."/>
            <person name="Goldman G.H."/>
        </authorList>
    </citation>
    <scope>NUCLEOTIDE SEQUENCE [LARGE SCALE GENOMIC DNA]</scope>
    <source>
        <strain evidence="4">GHG001</strain>
    </source>
</reference>
<protein>
    <recommendedName>
        <fullName evidence="2">J domain-containing protein</fullName>
    </recommendedName>
</protein>
<accession>V5ETZ9</accession>
<feature type="compositionally biased region" description="Low complexity" evidence="1">
    <location>
        <begin position="229"/>
        <end position="250"/>
    </location>
</feature>
<dbReference type="Proteomes" id="UP000019377">
    <property type="component" value="Unassembled WGS sequence"/>
</dbReference>
<dbReference type="Pfam" id="PF00226">
    <property type="entry name" value="DnaJ"/>
    <property type="match status" value="1"/>
</dbReference>